<evidence type="ECO:0000259" key="4">
    <source>
        <dbReference type="Pfam" id="PF04586"/>
    </source>
</evidence>
<evidence type="ECO:0000256" key="2">
    <source>
        <dbReference type="ARBA" id="ARBA00022670"/>
    </source>
</evidence>
<dbReference type="Proteomes" id="UP001500503">
    <property type="component" value="Unassembled WGS sequence"/>
</dbReference>
<reference evidence="6" key="1">
    <citation type="journal article" date="2019" name="Int. J. Syst. Evol. Microbiol.">
        <title>The Global Catalogue of Microorganisms (GCM) 10K type strain sequencing project: providing services to taxonomists for standard genome sequencing and annotation.</title>
        <authorList>
            <consortium name="The Broad Institute Genomics Platform"/>
            <consortium name="The Broad Institute Genome Sequencing Center for Infectious Disease"/>
            <person name="Wu L."/>
            <person name="Ma J."/>
        </authorList>
    </citation>
    <scope>NUCLEOTIDE SEQUENCE [LARGE SCALE GENOMIC DNA]</scope>
    <source>
        <strain evidence="6">JCM 17933</strain>
    </source>
</reference>
<organism evidence="5 6">
    <name type="scientific">Actinoallomurus oryzae</name>
    <dbReference type="NCBI Taxonomy" id="502180"/>
    <lineage>
        <taxon>Bacteria</taxon>
        <taxon>Bacillati</taxon>
        <taxon>Actinomycetota</taxon>
        <taxon>Actinomycetes</taxon>
        <taxon>Streptosporangiales</taxon>
        <taxon>Thermomonosporaceae</taxon>
        <taxon>Actinoallomurus</taxon>
    </lineage>
</organism>
<evidence type="ECO:0000313" key="6">
    <source>
        <dbReference type="Proteomes" id="UP001500503"/>
    </source>
</evidence>
<dbReference type="NCBIfam" id="TIGR01543">
    <property type="entry name" value="proheadase_HK97"/>
    <property type="match status" value="1"/>
</dbReference>
<feature type="domain" description="Prohead serine protease" evidence="4">
    <location>
        <begin position="7"/>
        <end position="151"/>
    </location>
</feature>
<sequence>MLYRTAHVRADQNGRTIFGLAVPYGVVSEVNDGYGPYREQFAPGAFTRSIRERGHKVKLFVQHATERLPIGRAVELDERADGLHAAFSVARTRDGDEALELVAAGVVDGFSVGFASLRDRKEADKTVTRVEASLREVSLVHSPAYPDALVGGVRSASTTPYLTVARARLELLEATLHTED</sequence>
<protein>
    <submittedName>
        <fullName evidence="5">HK97 family phage prohead protease</fullName>
    </submittedName>
</protein>
<dbReference type="GO" id="GO:0006508">
    <property type="term" value="P:proteolysis"/>
    <property type="evidence" value="ECO:0007669"/>
    <property type="project" value="UniProtKB-KW"/>
</dbReference>
<evidence type="ECO:0000313" key="5">
    <source>
        <dbReference type="EMBL" id="GAA4518379.1"/>
    </source>
</evidence>
<name>A0ABP8R597_9ACTN</name>
<dbReference type="InterPro" id="IPR054613">
    <property type="entry name" value="Peptidase_S78_dom"/>
</dbReference>
<evidence type="ECO:0000256" key="3">
    <source>
        <dbReference type="ARBA" id="ARBA00022801"/>
    </source>
</evidence>
<proteinExistence type="predicted"/>
<keyword evidence="1" id="KW-1188">Viral release from host cell</keyword>
<keyword evidence="6" id="KW-1185">Reference proteome</keyword>
<dbReference type="RefSeq" id="WP_345475009.1">
    <property type="nucleotide sequence ID" value="NZ_BAABHF010000060.1"/>
</dbReference>
<comment type="caution">
    <text evidence="5">The sequence shown here is derived from an EMBL/GenBank/DDBJ whole genome shotgun (WGS) entry which is preliminary data.</text>
</comment>
<dbReference type="Pfam" id="PF04586">
    <property type="entry name" value="Peptidase_S78"/>
    <property type="match status" value="1"/>
</dbReference>
<keyword evidence="3" id="KW-0378">Hydrolase</keyword>
<dbReference type="GO" id="GO:0008233">
    <property type="term" value="F:peptidase activity"/>
    <property type="evidence" value="ECO:0007669"/>
    <property type="project" value="UniProtKB-KW"/>
</dbReference>
<dbReference type="EMBL" id="BAABHF010000060">
    <property type="protein sequence ID" value="GAA4518379.1"/>
    <property type="molecule type" value="Genomic_DNA"/>
</dbReference>
<keyword evidence="2 5" id="KW-0645">Protease</keyword>
<gene>
    <name evidence="5" type="ORF">GCM10023191_092400</name>
</gene>
<evidence type="ECO:0000256" key="1">
    <source>
        <dbReference type="ARBA" id="ARBA00022612"/>
    </source>
</evidence>
<dbReference type="InterPro" id="IPR006433">
    <property type="entry name" value="Prohead_protease"/>
</dbReference>
<accession>A0ABP8R597</accession>